<keyword evidence="1" id="KW-1133">Transmembrane helix</keyword>
<feature type="transmembrane region" description="Helical" evidence="1">
    <location>
        <begin position="73"/>
        <end position="90"/>
    </location>
</feature>
<keyword evidence="1" id="KW-0812">Transmembrane</keyword>
<dbReference type="Proteomes" id="UP001208689">
    <property type="component" value="Chromosome"/>
</dbReference>
<feature type="transmembrane region" description="Helical" evidence="1">
    <location>
        <begin position="96"/>
        <end position="116"/>
    </location>
</feature>
<keyword evidence="1" id="KW-0472">Membrane</keyword>
<reference evidence="2" key="1">
    <citation type="submission" date="2022-09" db="EMBL/GenBank/DDBJ databases">
        <title>Actin cytoskeleton and complex cell architecture in an #Asgard archaeon.</title>
        <authorList>
            <person name="Ponce Toledo R.I."/>
            <person name="Schleper C."/>
            <person name="Rodrigues Oliveira T."/>
            <person name="Wollweber F."/>
            <person name="Xu J."/>
            <person name="Rittmann S."/>
            <person name="Klingl A."/>
            <person name="Pilhofer M."/>
        </authorList>
    </citation>
    <scope>NUCLEOTIDE SEQUENCE</scope>
    <source>
        <strain evidence="2">B-35</strain>
    </source>
</reference>
<proteinExistence type="predicted"/>
<gene>
    <name evidence="2" type="ORF">NEF87_001687</name>
</gene>
<feature type="transmembrane region" description="Helical" evidence="1">
    <location>
        <begin position="18"/>
        <end position="42"/>
    </location>
</feature>
<evidence type="ECO:0000256" key="1">
    <source>
        <dbReference type="SAM" id="Phobius"/>
    </source>
</evidence>
<sequence length="130" mass="14886">MIGKLNFFLVSFPQGEYFFSHVLTIVIGLNILLILIGTYIPFMKNTRSMMNSNDNQRINNQKRKIFLKIGMKYIDIVGIFPLMLIPFIFFNDVESIGIFLGIAAIFATCSIGSDIYQYRGKIEKETIVKS</sequence>
<accession>A0ABY6HRA2</accession>
<organism evidence="2 3">
    <name type="scientific">Candidatus Lokiarchaeum ossiferum</name>
    <dbReference type="NCBI Taxonomy" id="2951803"/>
    <lineage>
        <taxon>Archaea</taxon>
        <taxon>Promethearchaeati</taxon>
        <taxon>Promethearchaeota</taxon>
        <taxon>Promethearchaeia</taxon>
        <taxon>Promethearchaeales</taxon>
        <taxon>Promethearchaeaceae</taxon>
        <taxon>Candidatus Lokiarchaeum</taxon>
    </lineage>
</organism>
<evidence type="ECO:0000313" key="2">
    <source>
        <dbReference type="EMBL" id="UYP45402.1"/>
    </source>
</evidence>
<evidence type="ECO:0000313" key="3">
    <source>
        <dbReference type="Proteomes" id="UP001208689"/>
    </source>
</evidence>
<evidence type="ECO:0008006" key="4">
    <source>
        <dbReference type="Google" id="ProtNLM"/>
    </source>
</evidence>
<protein>
    <recommendedName>
        <fullName evidence="4">DUF3784 domain-containing protein</fullName>
    </recommendedName>
</protein>
<keyword evidence="3" id="KW-1185">Reference proteome</keyword>
<dbReference type="EMBL" id="CP104013">
    <property type="protein sequence ID" value="UYP45402.1"/>
    <property type="molecule type" value="Genomic_DNA"/>
</dbReference>
<name>A0ABY6HRA2_9ARCH</name>